<sequence length="633" mass="72848">MFFSIFIYIEPIEEYPTIELSSDMTQYSDMKKYITNETSEIFDPYSNYPNYDTITEENFTDTYDVSHLKFLYIGKGFNDTNLLINKSYDSTYDVIVGQNYTKNDLSEEYYEGTGSISIALSESFSRLTGAKFSYFWVKNVKEMDTFIGGFRNLTKKEANFDIIVMSMFREFFTIVNNTGNNQIPMLPFYRYDKWDNCISELLDKYDQTIFIIRSGDYGVLSVDAQYFSLLYLPQTFIIGASSTSGSSTFTSQWSSGTLACVTSGASDTLTFGPARFFPKITVASSFGGDRKGFGSNTAASIFASVVAMMKTKFKDKYKIDYRTVLYAVALSSTIIDSSHPLWITNNASISFNPAYGYGRIEYTKLISETLIKHVDEVKGNFINKTIYADYDVKLFTITFAGEEERNFTFDFPEGDMKRVETVSFIFHLRHFYYSDLHFTLTSPMKTKAVLRSGAKGERFSEEKKHLETMEFVILSREFFGEKPNGTWTISVKHWNYVPVDEIWGMKLNITGSDSDKELNINKTISTRKPFSNEKAKSTIKFSDNQNKPRQCMEKVSVNFNLSDLGNVSREYNDSSTSEEKDIRYLSFYLRSFNETNGTDSERIFDLRPKKINLSRDKNKPIEYSFYPPCILKD</sequence>
<dbReference type="VEuPathDB" id="TrichDB:TVAG_444360"/>
<proteinExistence type="predicted"/>
<dbReference type="SUPFAM" id="SSF52743">
    <property type="entry name" value="Subtilisin-like"/>
    <property type="match status" value="1"/>
</dbReference>
<evidence type="ECO:0000259" key="4">
    <source>
        <dbReference type="PROSITE" id="PS51829"/>
    </source>
</evidence>
<evidence type="ECO:0000256" key="3">
    <source>
        <dbReference type="ARBA" id="ARBA00022825"/>
    </source>
</evidence>
<dbReference type="SMR" id="A2E2H7"/>
<dbReference type="FunFam" id="3.40.50.200:FF:000063">
    <property type="entry name" value="p-domain proprotein convertase, putative"/>
    <property type="match status" value="1"/>
</dbReference>
<gene>
    <name evidence="5" type="ORF">TVAG_444360</name>
</gene>
<dbReference type="InterPro" id="IPR036852">
    <property type="entry name" value="Peptidase_S8/S53_dom_sf"/>
</dbReference>
<evidence type="ECO:0000313" key="6">
    <source>
        <dbReference type="Proteomes" id="UP000001542"/>
    </source>
</evidence>
<dbReference type="FunFam" id="2.60.120.260:FF:000123">
    <property type="entry name" value="Clan SB, family S8, subtilisin-like serine peptidase"/>
    <property type="match status" value="1"/>
</dbReference>
<dbReference type="InterPro" id="IPR008979">
    <property type="entry name" value="Galactose-bd-like_sf"/>
</dbReference>
<keyword evidence="1" id="KW-0645">Protease</keyword>
<dbReference type="PANTHER" id="PTHR42884">
    <property type="entry name" value="PROPROTEIN CONVERTASE SUBTILISIN/KEXIN-RELATED"/>
    <property type="match status" value="1"/>
</dbReference>
<reference evidence="5" key="2">
    <citation type="journal article" date="2007" name="Science">
        <title>Draft genome sequence of the sexually transmitted pathogen Trichomonas vaginalis.</title>
        <authorList>
            <person name="Carlton J.M."/>
            <person name="Hirt R.P."/>
            <person name="Silva J.C."/>
            <person name="Delcher A.L."/>
            <person name="Schatz M."/>
            <person name="Zhao Q."/>
            <person name="Wortman J.R."/>
            <person name="Bidwell S.L."/>
            <person name="Alsmark U.C.M."/>
            <person name="Besteiro S."/>
            <person name="Sicheritz-Ponten T."/>
            <person name="Noel C.J."/>
            <person name="Dacks J.B."/>
            <person name="Foster P.G."/>
            <person name="Simillion C."/>
            <person name="Van de Peer Y."/>
            <person name="Miranda-Saavedra D."/>
            <person name="Barton G.J."/>
            <person name="Westrop G.D."/>
            <person name="Mueller S."/>
            <person name="Dessi D."/>
            <person name="Fiori P.L."/>
            <person name="Ren Q."/>
            <person name="Paulsen I."/>
            <person name="Zhang H."/>
            <person name="Bastida-Corcuera F.D."/>
            <person name="Simoes-Barbosa A."/>
            <person name="Brown M.T."/>
            <person name="Hayes R.D."/>
            <person name="Mukherjee M."/>
            <person name="Okumura C.Y."/>
            <person name="Schneider R."/>
            <person name="Smith A.J."/>
            <person name="Vanacova S."/>
            <person name="Villalvazo M."/>
            <person name="Haas B.J."/>
            <person name="Pertea M."/>
            <person name="Feldblyum T.V."/>
            <person name="Utterback T.R."/>
            <person name="Shu C.L."/>
            <person name="Osoegawa K."/>
            <person name="de Jong P.J."/>
            <person name="Hrdy I."/>
            <person name="Horvathova L."/>
            <person name="Zubacova Z."/>
            <person name="Dolezal P."/>
            <person name="Malik S.B."/>
            <person name="Logsdon J.M. Jr."/>
            <person name="Henze K."/>
            <person name="Gupta A."/>
            <person name="Wang C.C."/>
            <person name="Dunne R.L."/>
            <person name="Upcroft J.A."/>
            <person name="Upcroft P."/>
            <person name="White O."/>
            <person name="Salzberg S.L."/>
            <person name="Tang P."/>
            <person name="Chiu C.-H."/>
            <person name="Lee Y.-S."/>
            <person name="Embley T.M."/>
            <person name="Coombs G.H."/>
            <person name="Mottram J.C."/>
            <person name="Tachezy J."/>
            <person name="Fraser-Liggett C.M."/>
            <person name="Johnson P.J."/>
        </authorList>
    </citation>
    <scope>NUCLEOTIDE SEQUENCE [LARGE SCALE GENOMIC DNA]</scope>
    <source>
        <strain evidence="5">G3</strain>
    </source>
</reference>
<dbReference type="EMBL" id="DS113290">
    <property type="protein sequence ID" value="EAY13152.1"/>
    <property type="molecule type" value="Genomic_DNA"/>
</dbReference>
<keyword evidence="3" id="KW-0720">Serine protease</keyword>
<accession>A2E2H7</accession>
<dbReference type="SUPFAM" id="SSF49785">
    <property type="entry name" value="Galactose-binding domain-like"/>
    <property type="match status" value="1"/>
</dbReference>
<feature type="domain" description="P/Homo B" evidence="4">
    <location>
        <begin position="369"/>
        <end position="515"/>
    </location>
</feature>
<evidence type="ECO:0000256" key="1">
    <source>
        <dbReference type="ARBA" id="ARBA00022670"/>
    </source>
</evidence>
<dbReference type="GO" id="GO:0016020">
    <property type="term" value="C:membrane"/>
    <property type="evidence" value="ECO:0000318"/>
    <property type="project" value="GO_Central"/>
</dbReference>
<keyword evidence="6" id="KW-1185">Reference proteome</keyword>
<dbReference type="Proteomes" id="UP000001542">
    <property type="component" value="Unassembled WGS sequence"/>
</dbReference>
<dbReference type="GO" id="GO:0016485">
    <property type="term" value="P:protein processing"/>
    <property type="evidence" value="ECO:0000318"/>
    <property type="project" value="GO_Central"/>
</dbReference>
<dbReference type="PROSITE" id="PS51829">
    <property type="entry name" value="P_HOMO_B"/>
    <property type="match status" value="1"/>
</dbReference>
<dbReference type="Gene3D" id="3.40.50.200">
    <property type="entry name" value="Peptidase S8/S53 domain"/>
    <property type="match status" value="1"/>
</dbReference>
<evidence type="ECO:0000313" key="5">
    <source>
        <dbReference type="EMBL" id="EAY13152.1"/>
    </source>
</evidence>
<evidence type="ECO:0000256" key="2">
    <source>
        <dbReference type="ARBA" id="ARBA00022801"/>
    </source>
</evidence>
<dbReference type="AlphaFoldDB" id="A2E2H7"/>
<dbReference type="Pfam" id="PF01483">
    <property type="entry name" value="P_proprotein"/>
    <property type="match status" value="1"/>
</dbReference>
<dbReference type="PANTHER" id="PTHR42884:SF14">
    <property type="entry name" value="NEUROENDOCRINE CONVERTASE 1"/>
    <property type="match status" value="1"/>
</dbReference>
<dbReference type="InterPro" id="IPR002884">
    <property type="entry name" value="P_dom"/>
</dbReference>
<reference evidence="5" key="1">
    <citation type="submission" date="2006-10" db="EMBL/GenBank/DDBJ databases">
        <authorList>
            <person name="Amadeo P."/>
            <person name="Zhao Q."/>
            <person name="Wortman J."/>
            <person name="Fraser-Liggett C."/>
            <person name="Carlton J."/>
        </authorList>
    </citation>
    <scope>NUCLEOTIDE SEQUENCE</scope>
    <source>
        <strain evidence="5">G3</strain>
    </source>
</reference>
<name>A2E2H7_TRIV3</name>
<keyword evidence="2" id="KW-0378">Hydrolase</keyword>
<dbReference type="VEuPathDB" id="TrichDB:TVAGG3_0306120"/>
<dbReference type="InParanoid" id="A2E2H7"/>
<dbReference type="Gene3D" id="2.60.120.260">
    <property type="entry name" value="Galactose-binding domain-like"/>
    <property type="match status" value="1"/>
</dbReference>
<dbReference type="RefSeq" id="XP_001325375.1">
    <property type="nucleotide sequence ID" value="XM_001325340.1"/>
</dbReference>
<dbReference type="KEGG" id="tva:4771126"/>
<protein>
    <submittedName>
        <fullName evidence="5">p-domain proprotein convertase, putative</fullName>
    </submittedName>
</protein>
<dbReference type="GO" id="GO:0004252">
    <property type="term" value="F:serine-type endopeptidase activity"/>
    <property type="evidence" value="ECO:0000318"/>
    <property type="project" value="GO_Central"/>
</dbReference>
<organism evidence="5 6">
    <name type="scientific">Trichomonas vaginalis (strain ATCC PRA-98 / G3)</name>
    <dbReference type="NCBI Taxonomy" id="412133"/>
    <lineage>
        <taxon>Eukaryota</taxon>
        <taxon>Metamonada</taxon>
        <taxon>Parabasalia</taxon>
        <taxon>Trichomonadida</taxon>
        <taxon>Trichomonadidae</taxon>
        <taxon>Trichomonas</taxon>
    </lineage>
</organism>